<evidence type="ECO:0000313" key="9">
    <source>
        <dbReference type="EMBL" id="KXB58621.1"/>
    </source>
</evidence>
<dbReference type="InterPro" id="IPR047296">
    <property type="entry name" value="GIY-YIG_UvrC_Cho"/>
</dbReference>
<dbReference type="PROSITE" id="PS50164">
    <property type="entry name" value="GIY_YIG"/>
    <property type="match status" value="1"/>
</dbReference>
<dbReference type="InterPro" id="IPR004791">
    <property type="entry name" value="UvrC"/>
</dbReference>
<evidence type="ECO:0000259" key="7">
    <source>
        <dbReference type="PROSITE" id="PS50164"/>
    </source>
</evidence>
<protein>
    <recommendedName>
        <fullName evidence="6">UvrABC system protein C</fullName>
        <shortName evidence="6">Protein UvrC</shortName>
    </recommendedName>
    <alternativeName>
        <fullName evidence="6">Excinuclease ABC subunit C</fullName>
    </alternativeName>
</protein>
<dbReference type="InterPro" id="IPR010994">
    <property type="entry name" value="RuvA_2-like"/>
</dbReference>
<feature type="domain" description="UvrC family homology region profile" evidence="8">
    <location>
        <begin position="248"/>
        <end position="460"/>
    </location>
</feature>
<dbReference type="Pfam" id="PF22920">
    <property type="entry name" value="UvrC_RNaseH"/>
    <property type="match status" value="1"/>
</dbReference>
<dbReference type="InterPro" id="IPR050066">
    <property type="entry name" value="UvrABC_protein_C"/>
</dbReference>
<dbReference type="CDD" id="cd10434">
    <property type="entry name" value="GIY-YIG_UvrC_Cho"/>
    <property type="match status" value="1"/>
</dbReference>
<dbReference type="Pfam" id="PF01541">
    <property type="entry name" value="GIY-YIG"/>
    <property type="match status" value="1"/>
</dbReference>
<evidence type="ECO:0000256" key="3">
    <source>
        <dbReference type="ARBA" id="ARBA00022769"/>
    </source>
</evidence>
<dbReference type="SMART" id="SM00465">
    <property type="entry name" value="GIYc"/>
    <property type="match status" value="1"/>
</dbReference>
<dbReference type="Gene3D" id="3.30.420.340">
    <property type="entry name" value="UvrC, RNAse H endonuclease domain"/>
    <property type="match status" value="1"/>
</dbReference>
<dbReference type="SUPFAM" id="SSF82771">
    <property type="entry name" value="GIY-YIG endonuclease"/>
    <property type="match status" value="1"/>
</dbReference>
<evidence type="ECO:0000256" key="4">
    <source>
        <dbReference type="ARBA" id="ARBA00022881"/>
    </source>
</evidence>
<accession>A0ABR5TMQ4</accession>
<keyword evidence="1 6" id="KW-0963">Cytoplasm</keyword>
<keyword evidence="10" id="KW-1185">Reference proteome</keyword>
<keyword evidence="6" id="KW-0742">SOS response</keyword>
<evidence type="ECO:0000256" key="2">
    <source>
        <dbReference type="ARBA" id="ARBA00022763"/>
    </source>
</evidence>
<evidence type="ECO:0000256" key="5">
    <source>
        <dbReference type="ARBA" id="ARBA00023204"/>
    </source>
</evidence>
<dbReference type="PANTHER" id="PTHR30562">
    <property type="entry name" value="UVRC/OXIDOREDUCTASE"/>
    <property type="match status" value="1"/>
</dbReference>
<keyword evidence="4 6" id="KW-0267">Excision nuclease</keyword>
<evidence type="ECO:0000259" key="8">
    <source>
        <dbReference type="PROSITE" id="PS50165"/>
    </source>
</evidence>
<dbReference type="Proteomes" id="UP000070467">
    <property type="component" value="Unassembled WGS sequence"/>
</dbReference>
<sequence>MNDILKNKIKILPNNPGCYLYLDQNNKIIYIGKAKNIKKRIYSYFNDNVNVKTKKLVENIKDIQYIVVSSEKEALFLENKLIKKYKPYYNIKLKDDKRLPYIVITNEDNPRVIISKKFNYNSKNLYFGPYQNNNSANILKDIIYKLFPLRRCNPIAKRPCLYYQINECIGPCAKNISREEYNLNIKKIEKFLNGNKESVLKILNEKIKNNVKKLNFEEAQRNYELIKLINISLENQTIYLKTKEDRDYVGYYLNEHYICIQIFLYRFGSIIERKVEYFDVYDDYKELIYLYLVQYYTKNKKPKKIYIKGVNNKFLEDILKTEIISPKRGTNKKIIKNIEINSKKFLENNLIKIQEKHKKNKKIVEKVSNILNIGYAKSIDMFDNSNILGQNAVSAKVNYIDGEKNKNGYKKYRIQNNYIDDVFTLKNVLYKEYRKKEFNLPDLIIVDGGIQHVKGAIEVIHKKLKLNIKIIGLVKNKKHKTDHIITDEFEKIKIKKNLEEFLFLENIQEEVHRFAISYHRNIRNKSMYNSVFDNIKGIGIKRKKILYDNFSSIESILNTTDEKLVSIGIPLKITKELKKVLSKKSV</sequence>
<organism evidence="9 10">
    <name type="scientific">Gemelliphila asaccharolytica</name>
    <dbReference type="NCBI Taxonomy" id="502393"/>
    <lineage>
        <taxon>Bacteria</taxon>
        <taxon>Bacillati</taxon>
        <taxon>Bacillota</taxon>
        <taxon>Bacilli</taxon>
        <taxon>Bacillales</taxon>
        <taxon>Gemellaceae</taxon>
        <taxon>Gemelliphila</taxon>
    </lineage>
</organism>
<comment type="function">
    <text evidence="6">The UvrABC repair system catalyzes the recognition and processing of DNA lesions. UvrC both incises the 5' and 3' sides of the lesion. The N-terminal half is responsible for the 3' incision and the C-terminal half is responsible for the 5' incision.</text>
</comment>
<dbReference type="InterPro" id="IPR000305">
    <property type="entry name" value="GIY-YIG_endonuc"/>
</dbReference>
<dbReference type="NCBIfam" id="TIGR00194">
    <property type="entry name" value="uvrC"/>
    <property type="match status" value="1"/>
</dbReference>
<reference evidence="9 10" key="1">
    <citation type="submission" date="2016-01" db="EMBL/GenBank/DDBJ databases">
        <authorList>
            <person name="Mitreva M."/>
            <person name="Pepin K.H."/>
            <person name="Mihindukulasuriya K.A."/>
            <person name="Fulton R."/>
            <person name="Fronick C."/>
            <person name="O'Laughlin M."/>
            <person name="Miner T."/>
            <person name="Herter B."/>
            <person name="Rosa B.A."/>
            <person name="Cordes M."/>
            <person name="Tomlinson C."/>
            <person name="Wollam A."/>
            <person name="Palsikar V.B."/>
            <person name="Mardis E.R."/>
            <person name="Wilson R.K."/>
        </authorList>
    </citation>
    <scope>NUCLEOTIDE SEQUENCE [LARGE SCALE GENOMIC DNA]</scope>
    <source>
        <strain evidence="9 10">KA00071</strain>
    </source>
</reference>
<dbReference type="Gene3D" id="3.40.1440.10">
    <property type="entry name" value="GIY-YIG endonuclease"/>
    <property type="match status" value="1"/>
</dbReference>
<dbReference type="EMBL" id="LSDB01000008">
    <property type="protein sequence ID" value="KXB58621.1"/>
    <property type="molecule type" value="Genomic_DNA"/>
</dbReference>
<evidence type="ECO:0000256" key="1">
    <source>
        <dbReference type="ARBA" id="ARBA00022490"/>
    </source>
</evidence>
<keyword evidence="5 6" id="KW-0234">DNA repair</keyword>
<evidence type="ECO:0000256" key="6">
    <source>
        <dbReference type="HAMAP-Rule" id="MF_00203"/>
    </source>
</evidence>
<proteinExistence type="inferred from homology"/>
<dbReference type="SUPFAM" id="SSF47781">
    <property type="entry name" value="RuvA domain 2-like"/>
    <property type="match status" value="1"/>
</dbReference>
<name>A0ABR5TMQ4_9BACL</name>
<comment type="similarity">
    <text evidence="6">Belongs to the UvrC family.</text>
</comment>
<dbReference type="HAMAP" id="MF_00203">
    <property type="entry name" value="UvrC"/>
    <property type="match status" value="1"/>
</dbReference>
<dbReference type="InterPro" id="IPR038476">
    <property type="entry name" value="UvrC_RNase_H_dom_sf"/>
</dbReference>
<comment type="subcellular location">
    <subcellularLocation>
        <location evidence="6">Cytoplasm</location>
    </subcellularLocation>
</comment>
<feature type="domain" description="GIY-YIG" evidence="7">
    <location>
        <begin position="14"/>
        <end position="91"/>
    </location>
</feature>
<keyword evidence="2 6" id="KW-0227">DNA damage</keyword>
<comment type="subunit">
    <text evidence="6">Interacts with UvrB in an incision complex.</text>
</comment>
<evidence type="ECO:0000313" key="10">
    <source>
        <dbReference type="Proteomes" id="UP000070467"/>
    </source>
</evidence>
<comment type="caution">
    <text evidence="9">The sequence shown here is derived from an EMBL/GenBank/DDBJ whole genome shotgun (WGS) entry which is preliminary data.</text>
</comment>
<dbReference type="InterPro" id="IPR035901">
    <property type="entry name" value="GIY-YIG_endonuc_sf"/>
</dbReference>
<dbReference type="InterPro" id="IPR001162">
    <property type="entry name" value="UvrC_RNase_H_dom"/>
</dbReference>
<keyword evidence="3 6" id="KW-0228">DNA excision</keyword>
<gene>
    <name evidence="6" type="primary">uvrC</name>
    <name evidence="9" type="ORF">HMPREF1871_00387</name>
</gene>
<dbReference type="Pfam" id="PF08459">
    <property type="entry name" value="UvrC_RNaseH_dom"/>
    <property type="match status" value="1"/>
</dbReference>
<dbReference type="PANTHER" id="PTHR30562:SF1">
    <property type="entry name" value="UVRABC SYSTEM PROTEIN C"/>
    <property type="match status" value="1"/>
</dbReference>
<dbReference type="PROSITE" id="PS50165">
    <property type="entry name" value="UVRC"/>
    <property type="match status" value="1"/>
</dbReference>
<dbReference type="RefSeq" id="WP_066129299.1">
    <property type="nucleotide sequence ID" value="NZ_KQ959861.1"/>
</dbReference>
<dbReference type="Gene3D" id="1.10.150.20">
    <property type="entry name" value="5' to 3' exonuclease, C-terminal subdomain"/>
    <property type="match status" value="1"/>
</dbReference>